<name>A0AAV1AQG2_VICFA</name>
<dbReference type="GO" id="GO:0000178">
    <property type="term" value="C:exosome (RNase complex)"/>
    <property type="evidence" value="ECO:0007669"/>
    <property type="project" value="TreeGrafter"/>
</dbReference>
<proteinExistence type="predicted"/>
<dbReference type="GO" id="GO:0005634">
    <property type="term" value="C:nucleus"/>
    <property type="evidence" value="ECO:0007669"/>
    <property type="project" value="TreeGrafter"/>
</dbReference>
<dbReference type="Proteomes" id="UP001157006">
    <property type="component" value="Chromosome 5"/>
</dbReference>
<dbReference type="EMBL" id="OX451740">
    <property type="protein sequence ID" value="CAI8612023.1"/>
    <property type="molecule type" value="Genomic_DNA"/>
</dbReference>
<accession>A0AAV1AQG2</accession>
<dbReference type="PANTHER" id="PTHR21563:SF3">
    <property type="entry name" value="ZINC FINGER C3H1 DOMAIN-CONTAINING PROTEIN"/>
    <property type="match status" value="1"/>
</dbReference>
<protein>
    <submittedName>
        <fullName evidence="1">Uncharacterized protein</fullName>
    </submittedName>
</protein>
<evidence type="ECO:0000313" key="1">
    <source>
        <dbReference type="EMBL" id="CAI8612023.1"/>
    </source>
</evidence>
<keyword evidence="2" id="KW-1185">Reference proteome</keyword>
<organism evidence="1 2">
    <name type="scientific">Vicia faba</name>
    <name type="common">Broad bean</name>
    <name type="synonym">Faba vulgaris</name>
    <dbReference type="NCBI Taxonomy" id="3906"/>
    <lineage>
        <taxon>Eukaryota</taxon>
        <taxon>Viridiplantae</taxon>
        <taxon>Streptophyta</taxon>
        <taxon>Embryophyta</taxon>
        <taxon>Tracheophyta</taxon>
        <taxon>Spermatophyta</taxon>
        <taxon>Magnoliopsida</taxon>
        <taxon>eudicotyledons</taxon>
        <taxon>Gunneridae</taxon>
        <taxon>Pentapetalae</taxon>
        <taxon>rosids</taxon>
        <taxon>fabids</taxon>
        <taxon>Fabales</taxon>
        <taxon>Fabaceae</taxon>
        <taxon>Papilionoideae</taxon>
        <taxon>50 kb inversion clade</taxon>
        <taxon>NPAAA clade</taxon>
        <taxon>Hologalegina</taxon>
        <taxon>IRL clade</taxon>
        <taxon>Fabeae</taxon>
        <taxon>Vicia</taxon>
    </lineage>
</organism>
<dbReference type="PANTHER" id="PTHR21563">
    <property type="entry name" value="ZINC FINGER C3H1 DOMAIN-CONTAINING PROTEIN"/>
    <property type="match status" value="1"/>
</dbReference>
<evidence type="ECO:0000313" key="2">
    <source>
        <dbReference type="Proteomes" id="UP001157006"/>
    </source>
</evidence>
<sequence>MDMMFGYLNLSVYHFFQNDKTEACIAVNKAMNTVNFVGLEQYIRKYVMFLVCDASSLKEDDPKSAIKKMFEVYMDGSSQALLAPRVLPRKFLDNIKKPRLQSLIGNILKPVSFDCSPLNLILQSSFGSFLLPQTVSDPKHLVDFVEGIMEVVPYNFQLAIAVCKLLSKDGSSSDLNSTGLWFWACSNLVNAIMDCIPMPPEYVWVEAAEFLKNAVGIETISQRFYKKALSVYPFSIMLWKCYYKLFLSIGDANKIVVEAKERGLDIDLVTTDCISNGRTNFGCHKEAST</sequence>
<dbReference type="InterPro" id="IPR039278">
    <property type="entry name" value="Red1"/>
</dbReference>
<dbReference type="AlphaFoldDB" id="A0AAV1AQG2"/>
<gene>
    <name evidence="1" type="ORF">VFH_V013840</name>
</gene>
<reference evidence="1 2" key="1">
    <citation type="submission" date="2023-01" db="EMBL/GenBank/DDBJ databases">
        <authorList>
            <person name="Kreplak J."/>
        </authorList>
    </citation>
    <scope>NUCLEOTIDE SEQUENCE [LARGE SCALE GENOMIC DNA]</scope>
</reference>